<feature type="domain" description="HTH merR-type" evidence="1">
    <location>
        <begin position="3"/>
        <end position="47"/>
    </location>
</feature>
<dbReference type="InterPro" id="IPR000551">
    <property type="entry name" value="MerR-type_HTH_dom"/>
</dbReference>
<accession>A0A4Y7RLM9</accession>
<dbReference type="Pfam" id="PF13411">
    <property type="entry name" value="MerR_1"/>
    <property type="match status" value="1"/>
</dbReference>
<evidence type="ECO:0000259" key="1">
    <source>
        <dbReference type="Pfam" id="PF13411"/>
    </source>
</evidence>
<name>A0A4Y7RLM9_9FIRM</name>
<reference evidence="2 3" key="1">
    <citation type="journal article" date="2018" name="Environ. Microbiol.">
        <title>Novel energy conservation strategies and behaviour of Pelotomaculum schinkii driving syntrophic propionate catabolism.</title>
        <authorList>
            <person name="Hidalgo-Ahumada C.A.P."/>
            <person name="Nobu M.K."/>
            <person name="Narihiro T."/>
            <person name="Tamaki H."/>
            <person name="Liu W.T."/>
            <person name="Kamagata Y."/>
            <person name="Stams A.J.M."/>
            <person name="Imachi H."/>
            <person name="Sousa D.Z."/>
        </authorList>
    </citation>
    <scope>NUCLEOTIDE SEQUENCE [LARGE SCALE GENOMIC DNA]</scope>
    <source>
        <strain evidence="2 3">MGP</strain>
    </source>
</reference>
<dbReference type="RefSeq" id="WP_134214744.1">
    <property type="nucleotide sequence ID" value="NZ_QFFZ01000041.1"/>
</dbReference>
<dbReference type="InterPro" id="IPR009061">
    <property type="entry name" value="DNA-bd_dom_put_sf"/>
</dbReference>
<dbReference type="Gene3D" id="1.10.1660.10">
    <property type="match status" value="1"/>
</dbReference>
<evidence type="ECO:0000313" key="2">
    <source>
        <dbReference type="EMBL" id="TEB09650.1"/>
    </source>
</evidence>
<dbReference type="EMBL" id="QFFZ01000041">
    <property type="protein sequence ID" value="TEB09650.1"/>
    <property type="molecule type" value="Genomic_DNA"/>
</dbReference>
<sequence>MGRGLLPPPDGAGLGTTYSDEHLYRIILIKKLQDAYLPLDEIRKRMAVLSLAEVVALIHSDTIPARTEVPLPGALPGTAAGAVYERISVGYGLELHYPSGDKKARELAEKIYAYAEKIMKEG</sequence>
<evidence type="ECO:0000313" key="3">
    <source>
        <dbReference type="Proteomes" id="UP000297597"/>
    </source>
</evidence>
<dbReference type="Proteomes" id="UP000297597">
    <property type="component" value="Unassembled WGS sequence"/>
</dbReference>
<comment type="caution">
    <text evidence="2">The sequence shown here is derived from an EMBL/GenBank/DDBJ whole genome shotgun (WGS) entry which is preliminary data.</text>
</comment>
<dbReference type="GO" id="GO:0003677">
    <property type="term" value="F:DNA binding"/>
    <property type="evidence" value="ECO:0007669"/>
    <property type="project" value="InterPro"/>
</dbReference>
<protein>
    <recommendedName>
        <fullName evidence="1">HTH merR-type domain-containing protein</fullName>
    </recommendedName>
</protein>
<dbReference type="CDD" id="cd00592">
    <property type="entry name" value="HTH_MerR-like"/>
    <property type="match status" value="1"/>
</dbReference>
<proteinExistence type="predicted"/>
<gene>
    <name evidence="2" type="ORF">Pmgp_02959</name>
</gene>
<organism evidence="2 3">
    <name type="scientific">Pelotomaculum propionicicum</name>
    <dbReference type="NCBI Taxonomy" id="258475"/>
    <lineage>
        <taxon>Bacteria</taxon>
        <taxon>Bacillati</taxon>
        <taxon>Bacillota</taxon>
        <taxon>Clostridia</taxon>
        <taxon>Eubacteriales</taxon>
        <taxon>Desulfotomaculaceae</taxon>
        <taxon>Pelotomaculum</taxon>
    </lineage>
</organism>
<dbReference type="GO" id="GO:0006355">
    <property type="term" value="P:regulation of DNA-templated transcription"/>
    <property type="evidence" value="ECO:0007669"/>
    <property type="project" value="InterPro"/>
</dbReference>
<dbReference type="SUPFAM" id="SSF46955">
    <property type="entry name" value="Putative DNA-binding domain"/>
    <property type="match status" value="1"/>
</dbReference>
<keyword evidence="3" id="KW-1185">Reference proteome</keyword>
<dbReference type="AlphaFoldDB" id="A0A4Y7RLM9"/>